<dbReference type="CDD" id="cd16833">
    <property type="entry name" value="YfiH"/>
    <property type="match status" value="1"/>
</dbReference>
<dbReference type="Gene3D" id="3.60.140.10">
    <property type="entry name" value="CNF1/YfiH-like putative cysteine hydrolases"/>
    <property type="match status" value="1"/>
</dbReference>
<evidence type="ECO:0000256" key="6">
    <source>
        <dbReference type="ARBA" id="ARBA00022801"/>
    </source>
</evidence>
<reference evidence="14" key="1">
    <citation type="journal article" date="2019" name="Int. J. Syst. Evol. Microbiol.">
        <title>The Global Catalogue of Microorganisms (GCM) 10K type strain sequencing project: providing services to taxonomists for standard genome sequencing and annotation.</title>
        <authorList>
            <consortium name="The Broad Institute Genomics Platform"/>
            <consortium name="The Broad Institute Genome Sequencing Center for Infectious Disease"/>
            <person name="Wu L."/>
            <person name="Ma J."/>
        </authorList>
    </citation>
    <scope>NUCLEOTIDE SEQUENCE [LARGE SCALE GENOMIC DNA]</scope>
    <source>
        <strain evidence="14">JCM 11483</strain>
    </source>
</reference>
<evidence type="ECO:0000256" key="12">
    <source>
        <dbReference type="SAM" id="MobiDB-lite"/>
    </source>
</evidence>
<dbReference type="InterPro" id="IPR038371">
    <property type="entry name" value="Cu_polyphenol_OxRdtase_sf"/>
</dbReference>
<dbReference type="Proteomes" id="UP001501736">
    <property type="component" value="Unassembled WGS sequence"/>
</dbReference>
<evidence type="ECO:0000256" key="7">
    <source>
        <dbReference type="ARBA" id="ARBA00022833"/>
    </source>
</evidence>
<dbReference type="InterPro" id="IPR003730">
    <property type="entry name" value="Cu_polyphenol_OxRdtase"/>
</dbReference>
<dbReference type="InterPro" id="IPR011324">
    <property type="entry name" value="Cytotoxic_necrot_fac-like_cat"/>
</dbReference>
<feature type="compositionally biased region" description="Gly residues" evidence="12">
    <location>
        <begin position="262"/>
        <end position="275"/>
    </location>
</feature>
<evidence type="ECO:0000256" key="11">
    <source>
        <dbReference type="ARBA" id="ARBA00049893"/>
    </source>
</evidence>
<dbReference type="SUPFAM" id="SSF64438">
    <property type="entry name" value="CNF1/YfiH-like putative cysteine hydrolases"/>
    <property type="match status" value="1"/>
</dbReference>
<comment type="similarity">
    <text evidence="3">Belongs to the purine nucleoside phosphorylase YfiH/LACC1 family.</text>
</comment>
<comment type="catalytic activity">
    <reaction evidence="9">
        <text>adenosine + H2O + H(+) = inosine + NH4(+)</text>
        <dbReference type="Rhea" id="RHEA:24408"/>
        <dbReference type="ChEBI" id="CHEBI:15377"/>
        <dbReference type="ChEBI" id="CHEBI:15378"/>
        <dbReference type="ChEBI" id="CHEBI:16335"/>
        <dbReference type="ChEBI" id="CHEBI:17596"/>
        <dbReference type="ChEBI" id="CHEBI:28938"/>
        <dbReference type="EC" id="3.5.4.4"/>
    </reaction>
    <physiologicalReaction direction="left-to-right" evidence="9">
        <dbReference type="Rhea" id="RHEA:24409"/>
    </physiologicalReaction>
</comment>
<comment type="catalytic activity">
    <reaction evidence="10">
        <text>adenosine + phosphate = alpha-D-ribose 1-phosphate + adenine</text>
        <dbReference type="Rhea" id="RHEA:27642"/>
        <dbReference type="ChEBI" id="CHEBI:16335"/>
        <dbReference type="ChEBI" id="CHEBI:16708"/>
        <dbReference type="ChEBI" id="CHEBI:43474"/>
        <dbReference type="ChEBI" id="CHEBI:57720"/>
        <dbReference type="EC" id="2.4.2.1"/>
    </reaction>
    <physiologicalReaction direction="left-to-right" evidence="10">
        <dbReference type="Rhea" id="RHEA:27643"/>
    </physiologicalReaction>
</comment>
<evidence type="ECO:0000313" key="13">
    <source>
        <dbReference type="EMBL" id="GAA3285593.1"/>
    </source>
</evidence>
<dbReference type="RefSeq" id="WP_344720532.1">
    <property type="nucleotide sequence ID" value="NZ_BAAAYG010000007.1"/>
</dbReference>
<comment type="catalytic activity">
    <reaction evidence="11">
        <text>S-methyl-5'-thioadenosine + phosphate = 5-(methylsulfanyl)-alpha-D-ribose 1-phosphate + adenine</text>
        <dbReference type="Rhea" id="RHEA:11852"/>
        <dbReference type="ChEBI" id="CHEBI:16708"/>
        <dbReference type="ChEBI" id="CHEBI:17509"/>
        <dbReference type="ChEBI" id="CHEBI:43474"/>
        <dbReference type="ChEBI" id="CHEBI:58533"/>
        <dbReference type="EC" id="2.4.2.28"/>
    </reaction>
    <physiologicalReaction direction="left-to-right" evidence="11">
        <dbReference type="Rhea" id="RHEA:11853"/>
    </physiologicalReaction>
</comment>
<comment type="function">
    <text evidence="2">Purine nucleoside enzyme that catalyzes the phosphorolysis of adenosine and inosine nucleosides, yielding D-ribose 1-phosphate and the respective free bases, adenine and hypoxanthine. Also catalyzes the phosphorolysis of S-methyl-5'-thioadenosine into adenine and S-methyl-5-thio-alpha-D-ribose 1-phosphate. Also has adenosine deaminase activity.</text>
</comment>
<evidence type="ECO:0008006" key="15">
    <source>
        <dbReference type="Google" id="ProtNLM"/>
    </source>
</evidence>
<comment type="caution">
    <text evidence="13">The sequence shown here is derived from an EMBL/GenBank/DDBJ whole genome shotgun (WGS) entry which is preliminary data.</text>
</comment>
<evidence type="ECO:0000256" key="10">
    <source>
        <dbReference type="ARBA" id="ARBA00048968"/>
    </source>
</evidence>
<keyword evidence="4" id="KW-0808">Transferase</keyword>
<gene>
    <name evidence="13" type="ORF">GCM10020260_18380</name>
</gene>
<name>A0ABP6RD27_9MICC</name>
<protein>
    <recommendedName>
        <fullName evidence="15">Copper oxidase</fullName>
    </recommendedName>
</protein>
<keyword evidence="7" id="KW-0862">Zinc</keyword>
<proteinExistence type="inferred from homology"/>
<evidence type="ECO:0000313" key="14">
    <source>
        <dbReference type="Proteomes" id="UP001501736"/>
    </source>
</evidence>
<dbReference type="PANTHER" id="PTHR30616">
    <property type="entry name" value="UNCHARACTERIZED PROTEIN YFIH"/>
    <property type="match status" value="1"/>
</dbReference>
<evidence type="ECO:0000256" key="9">
    <source>
        <dbReference type="ARBA" id="ARBA00047989"/>
    </source>
</evidence>
<keyword evidence="8" id="KW-0186">Copper</keyword>
<sequence length="275" mass="28499">MITRPTGDADAGFWWQGAAGAGVRVAFTSSAAGNLALHVGDAAAQDDDGPARREVLARRRALERRLGVAAGRLRFLEQIHSAEVRDVDGPETADAAAPVGDAWVSPDGSDPLAIMVADCLPVLLVGARGDGGAVTGAAHAGRPGLLAGVLERTVERMRDHGAEQLRAWIGPGACGRCYEVPEAMHAELTAGRPALSSRTRAGTPGLDLRAEAQAVLAGRDVSTAELSGCTIEDRTLFSHRREPGRGRFVGVVWRPEGEDPRSGGGARGGDAGAPR</sequence>
<accession>A0ABP6RD27</accession>
<keyword evidence="6" id="KW-0378">Hydrolase</keyword>
<dbReference type="EMBL" id="BAAAYG010000007">
    <property type="protein sequence ID" value="GAA3285593.1"/>
    <property type="molecule type" value="Genomic_DNA"/>
</dbReference>
<evidence type="ECO:0000256" key="2">
    <source>
        <dbReference type="ARBA" id="ARBA00003215"/>
    </source>
</evidence>
<evidence type="ECO:0000256" key="8">
    <source>
        <dbReference type="ARBA" id="ARBA00023008"/>
    </source>
</evidence>
<evidence type="ECO:0000256" key="3">
    <source>
        <dbReference type="ARBA" id="ARBA00007353"/>
    </source>
</evidence>
<comment type="catalytic activity">
    <reaction evidence="1">
        <text>inosine + phosphate = alpha-D-ribose 1-phosphate + hypoxanthine</text>
        <dbReference type="Rhea" id="RHEA:27646"/>
        <dbReference type="ChEBI" id="CHEBI:17368"/>
        <dbReference type="ChEBI" id="CHEBI:17596"/>
        <dbReference type="ChEBI" id="CHEBI:43474"/>
        <dbReference type="ChEBI" id="CHEBI:57720"/>
        <dbReference type="EC" id="2.4.2.1"/>
    </reaction>
    <physiologicalReaction direction="left-to-right" evidence="1">
        <dbReference type="Rhea" id="RHEA:27647"/>
    </physiologicalReaction>
</comment>
<evidence type="ECO:0000256" key="1">
    <source>
        <dbReference type="ARBA" id="ARBA00000553"/>
    </source>
</evidence>
<dbReference type="PANTHER" id="PTHR30616:SF2">
    <property type="entry name" value="PURINE NUCLEOSIDE PHOSPHORYLASE LACC1"/>
    <property type="match status" value="1"/>
</dbReference>
<organism evidence="13 14">
    <name type="scientific">Nesterenkonia halobia</name>
    <dbReference type="NCBI Taxonomy" id="37922"/>
    <lineage>
        <taxon>Bacteria</taxon>
        <taxon>Bacillati</taxon>
        <taxon>Actinomycetota</taxon>
        <taxon>Actinomycetes</taxon>
        <taxon>Micrococcales</taxon>
        <taxon>Micrococcaceae</taxon>
        <taxon>Nesterenkonia</taxon>
    </lineage>
</organism>
<keyword evidence="14" id="KW-1185">Reference proteome</keyword>
<evidence type="ECO:0000256" key="4">
    <source>
        <dbReference type="ARBA" id="ARBA00022679"/>
    </source>
</evidence>
<feature type="region of interest" description="Disordered" evidence="12">
    <location>
        <begin position="252"/>
        <end position="275"/>
    </location>
</feature>
<evidence type="ECO:0000256" key="5">
    <source>
        <dbReference type="ARBA" id="ARBA00022723"/>
    </source>
</evidence>
<dbReference type="Pfam" id="PF02578">
    <property type="entry name" value="Cu-oxidase_4"/>
    <property type="match status" value="1"/>
</dbReference>
<keyword evidence="5" id="KW-0479">Metal-binding</keyword>